<accession>A0ABD0MPR3</accession>
<dbReference type="EMBL" id="JAMKFB020000292">
    <property type="protein sequence ID" value="KAL0150541.1"/>
    <property type="molecule type" value="Genomic_DNA"/>
</dbReference>
<evidence type="ECO:0000256" key="1">
    <source>
        <dbReference type="SAM" id="MobiDB-lite"/>
    </source>
</evidence>
<comment type="caution">
    <text evidence="2">The sequence shown here is derived from an EMBL/GenBank/DDBJ whole genome shotgun (WGS) entry which is preliminary data.</text>
</comment>
<proteinExistence type="predicted"/>
<name>A0ABD0MPR3_CIRMR</name>
<dbReference type="AlphaFoldDB" id="A0ABD0MPR3"/>
<sequence>MLSATSDAEHSTRSATVTALLARRPMKRARDEETEKHLQESCVNLLMRHQNTSELLLEITVSLNHINTVTSTLACSVLSATDNTRTNHSSSSQGHK</sequence>
<reference evidence="2 3" key="1">
    <citation type="submission" date="2024-05" db="EMBL/GenBank/DDBJ databases">
        <title>Genome sequencing and assembly of Indian major carp, Cirrhinus mrigala (Hamilton, 1822).</title>
        <authorList>
            <person name="Mohindra V."/>
            <person name="Chowdhury L.M."/>
            <person name="Lal K."/>
            <person name="Jena J.K."/>
        </authorList>
    </citation>
    <scope>NUCLEOTIDE SEQUENCE [LARGE SCALE GENOMIC DNA]</scope>
    <source>
        <strain evidence="2">CM1030</strain>
        <tissue evidence="2">Blood</tissue>
    </source>
</reference>
<organism evidence="2 3">
    <name type="scientific">Cirrhinus mrigala</name>
    <name type="common">Mrigala</name>
    <dbReference type="NCBI Taxonomy" id="683832"/>
    <lineage>
        <taxon>Eukaryota</taxon>
        <taxon>Metazoa</taxon>
        <taxon>Chordata</taxon>
        <taxon>Craniata</taxon>
        <taxon>Vertebrata</taxon>
        <taxon>Euteleostomi</taxon>
        <taxon>Actinopterygii</taxon>
        <taxon>Neopterygii</taxon>
        <taxon>Teleostei</taxon>
        <taxon>Ostariophysi</taxon>
        <taxon>Cypriniformes</taxon>
        <taxon>Cyprinidae</taxon>
        <taxon>Labeoninae</taxon>
        <taxon>Labeonini</taxon>
        <taxon>Cirrhinus</taxon>
    </lineage>
</organism>
<protein>
    <submittedName>
        <fullName evidence="2">Uncharacterized protein</fullName>
    </submittedName>
</protein>
<keyword evidence="3" id="KW-1185">Reference proteome</keyword>
<dbReference type="Proteomes" id="UP001529510">
    <property type="component" value="Unassembled WGS sequence"/>
</dbReference>
<feature type="region of interest" description="Disordered" evidence="1">
    <location>
        <begin position="1"/>
        <end position="35"/>
    </location>
</feature>
<evidence type="ECO:0000313" key="3">
    <source>
        <dbReference type="Proteomes" id="UP001529510"/>
    </source>
</evidence>
<evidence type="ECO:0000313" key="2">
    <source>
        <dbReference type="EMBL" id="KAL0150541.1"/>
    </source>
</evidence>
<gene>
    <name evidence="2" type="ORF">M9458_054134</name>
</gene>